<accession>A0A0U3L2W9</accession>
<protein>
    <submittedName>
        <fullName evidence="1">Uncharacterized protein</fullName>
    </submittedName>
</protein>
<dbReference type="EMBL" id="CP013729">
    <property type="protein sequence ID" value="ALV05662.1"/>
    <property type="molecule type" value="Genomic_DNA"/>
</dbReference>
<keyword evidence="2" id="KW-1185">Reference proteome</keyword>
<dbReference type="AlphaFoldDB" id="A0A0U3L2W9"/>
<sequence length="127" mass="14465">MKWFNLLDYPFNEVYGGSIIRVPTMKPYNGEWYIDPVVDFLVFEAYSLMPDAGLGLMVISGPKAGKVNVVFPNSSYTPNTRGLNKRWLIDNWKKFFYRDGEPHQAWIVSAGSLSVLPNGDEWDIPDA</sequence>
<reference evidence="1 2" key="1">
    <citation type="submission" date="2015-12" db="EMBL/GenBank/DDBJ databases">
        <title>Complete genome of Roseateles depolymerans KCTC 42856.</title>
        <authorList>
            <person name="Kim K.M."/>
        </authorList>
    </citation>
    <scope>NUCLEOTIDE SEQUENCE [LARGE SCALE GENOMIC DNA]</scope>
    <source>
        <strain evidence="1 2">KCTC 42856</strain>
    </source>
</reference>
<dbReference type="Pfam" id="PF15572">
    <property type="entry name" value="Imm45"/>
    <property type="match status" value="1"/>
</dbReference>
<evidence type="ECO:0000313" key="2">
    <source>
        <dbReference type="Proteomes" id="UP000060699"/>
    </source>
</evidence>
<gene>
    <name evidence="1" type="ORF">RD2015_1170</name>
</gene>
<organism evidence="1 2">
    <name type="scientific">Roseateles depolymerans</name>
    <dbReference type="NCBI Taxonomy" id="76731"/>
    <lineage>
        <taxon>Bacteria</taxon>
        <taxon>Pseudomonadati</taxon>
        <taxon>Pseudomonadota</taxon>
        <taxon>Betaproteobacteria</taxon>
        <taxon>Burkholderiales</taxon>
        <taxon>Sphaerotilaceae</taxon>
        <taxon>Roseateles</taxon>
    </lineage>
</organism>
<proteinExistence type="predicted"/>
<dbReference type="InterPro" id="IPR029077">
    <property type="entry name" value="Imm45"/>
</dbReference>
<name>A0A0U3L2W9_9BURK</name>
<dbReference type="KEGG" id="rdp:RD2015_1170"/>
<dbReference type="Proteomes" id="UP000060699">
    <property type="component" value="Chromosome"/>
</dbReference>
<evidence type="ECO:0000313" key="1">
    <source>
        <dbReference type="EMBL" id="ALV05662.1"/>
    </source>
</evidence>